<reference evidence="1" key="1">
    <citation type="submission" date="2018-07" db="EMBL/GenBank/DDBJ databases">
        <title>Functional screening for triclosan resistance in a wastewater metagenome and isolates of Escherichia coli and Enterococcus spp. from a large Canadian healthcare region.</title>
        <authorList>
            <person name="Cameron A."/>
            <person name="Barbieri R."/>
            <person name="Read R.R."/>
            <person name="Church D.L."/>
            <person name="Adator E.H."/>
            <person name="McAllister T.A."/>
        </authorList>
    </citation>
    <scope>NUCLEOTIDE SEQUENCE</scope>
</reference>
<name>A0A385FVK8_9ZZZZ</name>
<sequence length="70" mass="7830">MGSWSSTRVCAFSCTVGSSRGSAAHAAVTWASMSSSPNQRFIVYRLSIAHLFLLRDIRISFMLDFIERNQ</sequence>
<accession>A0A385FVK8</accession>
<organism evidence="1">
    <name type="scientific">uncultured organism</name>
    <dbReference type="NCBI Taxonomy" id="155900"/>
    <lineage>
        <taxon>unclassified sequences</taxon>
        <taxon>environmental samples</taxon>
    </lineage>
</organism>
<protein>
    <submittedName>
        <fullName evidence="1">Uncharacterized protein</fullName>
    </submittedName>
</protein>
<proteinExistence type="predicted"/>
<dbReference type="EMBL" id="MH687391">
    <property type="protein sequence ID" value="AXV45684.1"/>
    <property type="molecule type" value="Genomic_DNA"/>
</dbReference>
<evidence type="ECO:0000313" key="1">
    <source>
        <dbReference type="EMBL" id="AXV45684.1"/>
    </source>
</evidence>
<dbReference type="AlphaFoldDB" id="A0A385FVK8"/>
<gene>
    <name evidence="1" type="ORF">TRI5_00001</name>
</gene>